<protein>
    <submittedName>
        <fullName evidence="1">Uncharacterized protein</fullName>
    </submittedName>
</protein>
<dbReference type="EMBL" id="JOTM01000039">
    <property type="protein sequence ID" value="KEK22147.1"/>
    <property type="molecule type" value="Genomic_DNA"/>
</dbReference>
<proteinExistence type="predicted"/>
<accession>A0A073K6P4</accession>
<name>A0A073K6P4_9BACI</name>
<dbReference type="Proteomes" id="UP000027778">
    <property type="component" value="Unassembled WGS sequence"/>
</dbReference>
<keyword evidence="2" id="KW-1185">Reference proteome</keyword>
<dbReference type="OrthoDB" id="9935707at2"/>
<evidence type="ECO:0000313" key="1">
    <source>
        <dbReference type="EMBL" id="KEK22147.1"/>
    </source>
</evidence>
<comment type="caution">
    <text evidence="1">The sequence shown here is derived from an EMBL/GenBank/DDBJ whole genome shotgun (WGS) entry which is preliminary data.</text>
</comment>
<dbReference type="RefSeq" id="WP_033678040.1">
    <property type="nucleotide sequence ID" value="NZ_JOTM01000039.1"/>
</dbReference>
<dbReference type="AlphaFoldDB" id="A0A073K6P4"/>
<organism evidence="1 2">
    <name type="scientific">Bacillus gaemokensis</name>
    <dbReference type="NCBI Taxonomy" id="574375"/>
    <lineage>
        <taxon>Bacteria</taxon>
        <taxon>Bacillati</taxon>
        <taxon>Bacillota</taxon>
        <taxon>Bacilli</taxon>
        <taxon>Bacillales</taxon>
        <taxon>Bacillaceae</taxon>
        <taxon>Bacillus</taxon>
        <taxon>Bacillus cereus group</taxon>
    </lineage>
</organism>
<sequence length="83" mass="9896">MKFAEFEALKNYDSPTVCFCEHDMKHSCLIAIPSFNWSFLVDYKINFKDERPMLIKALYKCVSDYDVESVADVFYDFVFSEFY</sequence>
<dbReference type="STRING" id="574375.AZF08_26270"/>
<reference evidence="1 2" key="1">
    <citation type="submission" date="2014-06" db="EMBL/GenBank/DDBJ databases">
        <title>Draft genome sequence of Bacillus gaemokensis JCM 15801 (MCCC 1A00707).</title>
        <authorList>
            <person name="Lai Q."/>
            <person name="Liu Y."/>
            <person name="Shao Z."/>
        </authorList>
    </citation>
    <scope>NUCLEOTIDE SEQUENCE [LARGE SCALE GENOMIC DNA]</scope>
    <source>
        <strain evidence="1 2">JCM 15801</strain>
    </source>
</reference>
<gene>
    <name evidence="1" type="ORF">BAGA_20950</name>
</gene>
<evidence type="ECO:0000313" key="2">
    <source>
        <dbReference type="Proteomes" id="UP000027778"/>
    </source>
</evidence>